<reference evidence="4" key="1">
    <citation type="submission" date="2023-04" db="EMBL/GenBank/DDBJ databases">
        <title>Aspergillus oryzae NBRC 4228.</title>
        <authorList>
            <person name="Ichikawa N."/>
            <person name="Sato H."/>
            <person name="Tonouchi N."/>
        </authorList>
    </citation>
    <scope>NUCLEOTIDE SEQUENCE</scope>
    <source>
        <strain evidence="4">NBRC 4228</strain>
    </source>
</reference>
<name>A0AAN5BTC9_ASPOZ</name>
<dbReference type="Gene3D" id="3.40.980.10">
    <property type="entry name" value="MoaB/Mog-like domain"/>
    <property type="match status" value="1"/>
</dbReference>
<dbReference type="Proteomes" id="UP001165205">
    <property type="component" value="Unassembled WGS sequence"/>
</dbReference>
<comment type="caution">
    <text evidence="4">The sequence shown here is derived from an EMBL/GenBank/DDBJ whole genome shotgun (WGS) entry which is preliminary data.</text>
</comment>
<evidence type="ECO:0000256" key="2">
    <source>
        <dbReference type="ARBA" id="ARBA00023150"/>
    </source>
</evidence>
<protein>
    <submittedName>
        <fullName evidence="4">Unnamed protein product</fullName>
    </submittedName>
</protein>
<evidence type="ECO:0000256" key="1">
    <source>
        <dbReference type="ARBA" id="ARBA00005046"/>
    </source>
</evidence>
<sequence length="92" mass="10111">MTDDKLKAAILIVSDTASKDPSTDRVAETLTSFFFSEGLNTWDRPATKIVPDNVLDIQRALCDWTDGPNWVNLILLSGGTGFALKDNTPEVR</sequence>
<keyword evidence="2" id="KW-0501">Molybdenum cofactor biosynthesis</keyword>
<dbReference type="PANTHER" id="PTHR43764">
    <property type="entry name" value="MOLYBDENUM COFACTOR BIOSYNTHESIS"/>
    <property type="match status" value="1"/>
</dbReference>
<dbReference type="Pfam" id="PF00994">
    <property type="entry name" value="MoCF_biosynth"/>
    <property type="match status" value="1"/>
</dbReference>
<dbReference type="InterPro" id="IPR051920">
    <property type="entry name" value="MPT_Adenylyltrnsfr/MoaC-Rel"/>
</dbReference>
<dbReference type="EMBL" id="BSYA01000089">
    <property type="protein sequence ID" value="GMG31741.1"/>
    <property type="molecule type" value="Genomic_DNA"/>
</dbReference>
<comment type="pathway">
    <text evidence="1">Cofactor biosynthesis; molybdopterin biosynthesis.</text>
</comment>
<dbReference type="GO" id="GO:0006777">
    <property type="term" value="P:Mo-molybdopterin cofactor biosynthetic process"/>
    <property type="evidence" value="ECO:0007669"/>
    <property type="project" value="UniProtKB-KW"/>
</dbReference>
<gene>
    <name evidence="4" type="ORF">Aory04_000757400</name>
</gene>
<evidence type="ECO:0000313" key="5">
    <source>
        <dbReference type="Proteomes" id="UP001165205"/>
    </source>
</evidence>
<feature type="domain" description="MoaB/Mog" evidence="3">
    <location>
        <begin position="9"/>
        <end position="91"/>
    </location>
</feature>
<evidence type="ECO:0000259" key="3">
    <source>
        <dbReference type="Pfam" id="PF00994"/>
    </source>
</evidence>
<proteinExistence type="predicted"/>
<dbReference type="SUPFAM" id="SSF53218">
    <property type="entry name" value="Molybdenum cofactor biosynthesis proteins"/>
    <property type="match status" value="1"/>
</dbReference>
<dbReference type="InterPro" id="IPR036425">
    <property type="entry name" value="MoaB/Mog-like_dom_sf"/>
</dbReference>
<dbReference type="InterPro" id="IPR001453">
    <property type="entry name" value="MoaB/Mog_dom"/>
</dbReference>
<dbReference type="PANTHER" id="PTHR43764:SF1">
    <property type="entry name" value="MOLYBDOPTERIN MOLYBDOTRANSFERASE"/>
    <property type="match status" value="1"/>
</dbReference>
<dbReference type="AlphaFoldDB" id="A0AAN5BTC9"/>
<accession>A0AAN5BTC9</accession>
<evidence type="ECO:0000313" key="4">
    <source>
        <dbReference type="EMBL" id="GMG31741.1"/>
    </source>
</evidence>
<organism evidence="4 5">
    <name type="scientific">Aspergillus oryzae</name>
    <name type="common">Yellow koji mold</name>
    <dbReference type="NCBI Taxonomy" id="5062"/>
    <lineage>
        <taxon>Eukaryota</taxon>
        <taxon>Fungi</taxon>
        <taxon>Dikarya</taxon>
        <taxon>Ascomycota</taxon>
        <taxon>Pezizomycotina</taxon>
        <taxon>Eurotiomycetes</taxon>
        <taxon>Eurotiomycetidae</taxon>
        <taxon>Eurotiales</taxon>
        <taxon>Aspergillaceae</taxon>
        <taxon>Aspergillus</taxon>
        <taxon>Aspergillus subgen. Circumdati</taxon>
    </lineage>
</organism>